<dbReference type="GO" id="GO:0006457">
    <property type="term" value="P:protein folding"/>
    <property type="evidence" value="ECO:0007669"/>
    <property type="project" value="InterPro"/>
</dbReference>
<dbReference type="KEGG" id="mdo:100031632"/>
<dbReference type="GO" id="GO:0051492">
    <property type="term" value="P:regulation of stress fiber assembly"/>
    <property type="evidence" value="ECO:0007669"/>
    <property type="project" value="Ensembl"/>
</dbReference>
<dbReference type="GO" id="GO:0031514">
    <property type="term" value="C:motile cilium"/>
    <property type="evidence" value="ECO:0007669"/>
    <property type="project" value="Ensembl"/>
</dbReference>
<dbReference type="GeneID" id="100031632"/>
<dbReference type="GO" id="GO:0005829">
    <property type="term" value="C:cytosol"/>
    <property type="evidence" value="ECO:0007669"/>
    <property type="project" value="UniProtKB-SubCell"/>
</dbReference>
<accession>F6TP16</accession>
<dbReference type="InterPro" id="IPR002423">
    <property type="entry name" value="Cpn60/GroEL/TCP-1"/>
</dbReference>
<dbReference type="GO" id="GO:0005813">
    <property type="term" value="C:centrosome"/>
    <property type="evidence" value="ECO:0007669"/>
    <property type="project" value="UniProtKB-SubCell"/>
</dbReference>
<evidence type="ECO:0000256" key="8">
    <source>
        <dbReference type="ARBA" id="ARBA00023186"/>
    </source>
</evidence>
<dbReference type="GO" id="GO:0045776">
    <property type="term" value="P:negative regulation of blood pressure"/>
    <property type="evidence" value="ECO:0007669"/>
    <property type="project" value="Ensembl"/>
</dbReference>
<proteinExistence type="inferred from homology"/>
<dbReference type="GO" id="GO:0030837">
    <property type="term" value="P:negative regulation of actin filament polymerization"/>
    <property type="evidence" value="ECO:0007669"/>
    <property type="project" value="Ensembl"/>
</dbReference>
<dbReference type="OrthoDB" id="528704at2759"/>
<dbReference type="PANTHER" id="PTHR46787:SF1">
    <property type="entry name" value="MOLECULAR CHAPERONE MKKS"/>
    <property type="match status" value="1"/>
</dbReference>
<dbReference type="FunFam" id="3.30.260.10:FF:000016">
    <property type="entry name" value="McKusick-Kaufman syndrome"/>
    <property type="match status" value="1"/>
</dbReference>
<evidence type="ECO:0000256" key="12">
    <source>
        <dbReference type="ARBA" id="ARBA00064363"/>
    </source>
</evidence>
<dbReference type="GO" id="GO:0048854">
    <property type="term" value="P:brain morphogenesis"/>
    <property type="evidence" value="ECO:0007669"/>
    <property type="project" value="Ensembl"/>
</dbReference>
<dbReference type="Pfam" id="PF00118">
    <property type="entry name" value="Cpn60_TCP1"/>
    <property type="match status" value="1"/>
</dbReference>
<dbReference type="GO" id="GO:0051082">
    <property type="term" value="F:unfolded protein binding"/>
    <property type="evidence" value="ECO:0007669"/>
    <property type="project" value="InterPro"/>
</dbReference>
<dbReference type="Ensembl" id="ENSMODT00000006108.2">
    <property type="protein sequence ID" value="ENSMODP00000005982.1"/>
    <property type="gene ID" value="ENSMODG00000004860.3"/>
</dbReference>
<comment type="similarity">
    <text evidence="4">Belongs to the TCP-1 chaperonin family.</text>
</comment>
<dbReference type="SUPFAM" id="SSF52029">
    <property type="entry name" value="GroEL apical domain-like"/>
    <property type="match status" value="1"/>
</dbReference>
<dbReference type="GO" id="GO:0051216">
    <property type="term" value="P:cartilage development"/>
    <property type="evidence" value="ECO:0007669"/>
    <property type="project" value="Ensembl"/>
</dbReference>
<dbReference type="HOGENOM" id="CLU_478131_0_0_1"/>
<keyword evidence="9" id="KW-0206">Cytoskeleton</keyword>
<dbReference type="GO" id="GO:0045444">
    <property type="term" value="P:fat cell differentiation"/>
    <property type="evidence" value="ECO:0007669"/>
    <property type="project" value="Ensembl"/>
</dbReference>
<dbReference type="GO" id="GO:0040018">
    <property type="term" value="P:positive regulation of multicellular organism growth"/>
    <property type="evidence" value="ECO:0007669"/>
    <property type="project" value="Ensembl"/>
</dbReference>
<evidence type="ECO:0000256" key="2">
    <source>
        <dbReference type="ARBA" id="ARBA00004300"/>
    </source>
</evidence>
<dbReference type="GO" id="GO:0005524">
    <property type="term" value="F:ATP binding"/>
    <property type="evidence" value="ECO:0007669"/>
    <property type="project" value="UniProtKB-KW"/>
</dbReference>
<dbReference type="OMA" id="LFVCQKV"/>
<evidence type="ECO:0000313" key="15">
    <source>
        <dbReference type="Ensembl" id="ENSMODP00000005982.1"/>
    </source>
</evidence>
<dbReference type="GO" id="GO:0035176">
    <property type="term" value="P:social behavior"/>
    <property type="evidence" value="ECO:0007669"/>
    <property type="project" value="Ensembl"/>
</dbReference>
<evidence type="ECO:0000256" key="11">
    <source>
        <dbReference type="ARBA" id="ARBA00059081"/>
    </source>
</evidence>
<reference evidence="15 16" key="1">
    <citation type="journal article" date="2007" name="Nature">
        <title>Genome of the marsupial Monodelphis domestica reveals innovation in non-coding sequences.</title>
        <authorList>
            <person name="Mikkelsen T.S."/>
            <person name="Wakefield M.J."/>
            <person name="Aken B."/>
            <person name="Amemiya C.T."/>
            <person name="Chang J.L."/>
            <person name="Duke S."/>
            <person name="Garber M."/>
            <person name="Gentles A.J."/>
            <person name="Goodstadt L."/>
            <person name="Heger A."/>
            <person name="Jurka J."/>
            <person name="Kamal M."/>
            <person name="Mauceli E."/>
            <person name="Searle S.M."/>
            <person name="Sharpe T."/>
            <person name="Baker M.L."/>
            <person name="Batzer M.A."/>
            <person name="Benos P.V."/>
            <person name="Belov K."/>
            <person name="Clamp M."/>
            <person name="Cook A."/>
            <person name="Cuff J."/>
            <person name="Das R."/>
            <person name="Davidow L."/>
            <person name="Deakin J.E."/>
            <person name="Fazzari M.J."/>
            <person name="Glass J.L."/>
            <person name="Grabherr M."/>
            <person name="Greally J.M."/>
            <person name="Gu W."/>
            <person name="Hore T.A."/>
            <person name="Huttley G.A."/>
            <person name="Kleber M."/>
            <person name="Jirtle R.L."/>
            <person name="Koina E."/>
            <person name="Lee J.T."/>
            <person name="Mahony S."/>
            <person name="Marra M.A."/>
            <person name="Miller R.D."/>
            <person name="Nicholls R.D."/>
            <person name="Oda M."/>
            <person name="Papenfuss A.T."/>
            <person name="Parra Z.E."/>
            <person name="Pollock D.D."/>
            <person name="Ray D.A."/>
            <person name="Schein J.E."/>
            <person name="Speed T.P."/>
            <person name="Thompson K."/>
            <person name="VandeBerg J.L."/>
            <person name="Wade C.M."/>
            <person name="Walker J.A."/>
            <person name="Waters P.D."/>
            <person name="Webber C."/>
            <person name="Weidman J.R."/>
            <person name="Xie X."/>
            <person name="Zody M.C."/>
            <person name="Baldwin J."/>
            <person name="Abdouelleil A."/>
            <person name="Abdulkadir J."/>
            <person name="Abebe A."/>
            <person name="Abera B."/>
            <person name="Abreu J."/>
            <person name="Acer S.C."/>
            <person name="Aftuck L."/>
            <person name="Alexander A."/>
            <person name="An P."/>
            <person name="Anderson E."/>
            <person name="Anderson S."/>
            <person name="Arachi H."/>
            <person name="Azer M."/>
            <person name="Bachantsang P."/>
            <person name="Barry A."/>
            <person name="Bayul T."/>
            <person name="Berlin A."/>
            <person name="Bessette D."/>
            <person name="Bloom T."/>
            <person name="Bloom T."/>
            <person name="Boguslavskiy L."/>
            <person name="Bonnet C."/>
            <person name="Boukhgalter B."/>
            <person name="Bourzgui I."/>
            <person name="Brown A."/>
            <person name="Cahill P."/>
            <person name="Channer S."/>
            <person name="Cheshatsang Y."/>
            <person name="Chuda L."/>
            <person name="Citroen M."/>
            <person name="Collymore A."/>
            <person name="Cooke P."/>
            <person name="Costello M."/>
            <person name="D'Aco K."/>
            <person name="Daza R."/>
            <person name="De Haan G."/>
            <person name="DeGray S."/>
            <person name="DeMaso C."/>
            <person name="Dhargay N."/>
            <person name="Dooley K."/>
            <person name="Dooley E."/>
            <person name="Doricent M."/>
            <person name="Dorje P."/>
            <person name="Dorjee K."/>
            <person name="Dupes A."/>
            <person name="Elong R."/>
            <person name="Falk J."/>
            <person name="Farina A."/>
            <person name="Faro S."/>
            <person name="Ferguson D."/>
            <person name="Fisher S."/>
            <person name="Foley C.D."/>
            <person name="Franke A."/>
            <person name="Friedrich D."/>
            <person name="Gadbois L."/>
            <person name="Gearin G."/>
            <person name="Gearin C.R."/>
            <person name="Giannoukos G."/>
            <person name="Goode T."/>
            <person name="Graham J."/>
            <person name="Grandbois E."/>
            <person name="Grewal S."/>
            <person name="Gyaltsen K."/>
            <person name="Hafez N."/>
            <person name="Hagos B."/>
            <person name="Hall J."/>
            <person name="Henson C."/>
            <person name="Hollinger A."/>
            <person name="Honan T."/>
            <person name="Huard M.D."/>
            <person name="Hughes L."/>
            <person name="Hurhula B."/>
            <person name="Husby M.E."/>
            <person name="Kamat A."/>
            <person name="Kanga B."/>
            <person name="Kashin S."/>
            <person name="Khazanovich D."/>
            <person name="Kisner P."/>
            <person name="Lance K."/>
            <person name="Lara M."/>
            <person name="Lee W."/>
            <person name="Lennon N."/>
            <person name="Letendre F."/>
            <person name="LeVine R."/>
            <person name="Lipovsky A."/>
            <person name="Liu X."/>
            <person name="Liu J."/>
            <person name="Liu S."/>
            <person name="Lokyitsang T."/>
            <person name="Lokyitsang Y."/>
            <person name="Lubonja R."/>
            <person name="Lui A."/>
            <person name="MacDonald P."/>
            <person name="Magnisalis V."/>
            <person name="Maru K."/>
            <person name="Matthews C."/>
            <person name="McCusker W."/>
            <person name="McDonough S."/>
            <person name="Mehta T."/>
            <person name="Meldrim J."/>
            <person name="Meneus L."/>
            <person name="Mihai O."/>
            <person name="Mihalev A."/>
            <person name="Mihova T."/>
            <person name="Mittelman R."/>
            <person name="Mlenga V."/>
            <person name="Montmayeur A."/>
            <person name="Mulrain L."/>
            <person name="Navidi A."/>
            <person name="Naylor J."/>
            <person name="Negash T."/>
            <person name="Nguyen T."/>
            <person name="Nguyen N."/>
            <person name="Nicol R."/>
            <person name="Norbu C."/>
            <person name="Norbu N."/>
            <person name="Novod N."/>
            <person name="O'Neill B."/>
            <person name="Osman S."/>
            <person name="Markiewicz E."/>
            <person name="Oyono O.L."/>
            <person name="Patti C."/>
            <person name="Phunkhang P."/>
            <person name="Pierre F."/>
            <person name="Priest M."/>
            <person name="Raghuraman S."/>
            <person name="Rege F."/>
            <person name="Reyes R."/>
            <person name="Rise C."/>
            <person name="Rogov P."/>
            <person name="Ross K."/>
            <person name="Ryan E."/>
            <person name="Settipalli S."/>
            <person name="Shea T."/>
            <person name="Sherpa N."/>
            <person name="Shi L."/>
            <person name="Shih D."/>
            <person name="Sparrow T."/>
            <person name="Spaulding J."/>
            <person name="Stalker J."/>
            <person name="Stange-Thomann N."/>
            <person name="Stavropoulos S."/>
            <person name="Stone C."/>
            <person name="Strader C."/>
            <person name="Tesfaye S."/>
            <person name="Thomson T."/>
            <person name="Thoulutsang Y."/>
            <person name="Thoulutsang D."/>
            <person name="Topham K."/>
            <person name="Topping I."/>
            <person name="Tsamla T."/>
            <person name="Vassiliev H."/>
            <person name="Vo A."/>
            <person name="Wangchuk T."/>
            <person name="Wangdi T."/>
            <person name="Weiand M."/>
            <person name="Wilkinson J."/>
            <person name="Wilson A."/>
            <person name="Yadav S."/>
            <person name="Young G."/>
            <person name="Yu Q."/>
            <person name="Zembek L."/>
            <person name="Zhong D."/>
            <person name="Zimmer A."/>
            <person name="Zwirko Z."/>
            <person name="Jaffe D.B."/>
            <person name="Alvarez P."/>
            <person name="Brockman W."/>
            <person name="Butler J."/>
            <person name="Chin C."/>
            <person name="Gnerre S."/>
            <person name="MacCallum I."/>
            <person name="Graves J.A."/>
            <person name="Ponting C.P."/>
            <person name="Breen M."/>
            <person name="Samollow P.B."/>
            <person name="Lander E.S."/>
            <person name="Lindblad-Toh K."/>
        </authorList>
    </citation>
    <scope>NUCLEOTIDE SEQUENCE [LARGE SCALE GENOMIC DNA]</scope>
</reference>
<dbReference type="GO" id="GO:0010629">
    <property type="term" value="P:negative regulation of gene expression"/>
    <property type="evidence" value="ECO:0007669"/>
    <property type="project" value="Ensembl"/>
</dbReference>
<dbReference type="GO" id="GO:0005737">
    <property type="term" value="C:cytoplasm"/>
    <property type="evidence" value="ECO:0000318"/>
    <property type="project" value="GO_Central"/>
</dbReference>
<keyword evidence="8" id="KW-0143">Chaperone</keyword>
<dbReference type="GO" id="GO:0051131">
    <property type="term" value="P:chaperone-mediated protein complex assembly"/>
    <property type="evidence" value="ECO:0000318"/>
    <property type="project" value="GO_Central"/>
</dbReference>
<comment type="subunit">
    <text evidence="12">Component of a complex composed at least of MKKS, BBS10, BBS12, TCP1, CCT2, CCT3, CCT4, CCT5 and CCT8. Interacts with STUB1. Interacts with BBS2 (via coiled coil domain). Interacts with CCDC28B. Interacts with BBS12. Interacts with SMARCC1, a component of the SWI/SNF complexes; the interaction takes place predominantly in the cytoplasm and may modulate SMARCC1 location. Interacts with DLEC1.</text>
</comment>
<dbReference type="GO" id="GO:0021756">
    <property type="term" value="P:striatum development"/>
    <property type="evidence" value="ECO:0007669"/>
    <property type="project" value="Ensembl"/>
</dbReference>
<dbReference type="InterPro" id="IPR027410">
    <property type="entry name" value="TCP-1-like_intermed_sf"/>
</dbReference>
<comment type="function">
    <text evidence="11">Probable molecular chaperone that assists the folding of proteins upon ATP hydrolysis. Plays a role in the assembly of BBSome, a complex involved in ciliogenesis regulating transports vesicles to the cilia. May play a role in protein processing in limb, cardiac and reproductive system development. May play a role in cytokinesis.</text>
</comment>
<reference evidence="15" key="2">
    <citation type="submission" date="2025-08" db="UniProtKB">
        <authorList>
            <consortium name="Ensembl"/>
        </authorList>
    </citation>
    <scope>IDENTIFICATION</scope>
</reference>
<evidence type="ECO:0000256" key="9">
    <source>
        <dbReference type="ARBA" id="ARBA00023212"/>
    </source>
</evidence>
<dbReference type="Gene3D" id="3.30.260.10">
    <property type="entry name" value="TCP-1-like chaperonin intermediate domain"/>
    <property type="match status" value="1"/>
</dbReference>
<dbReference type="eggNOG" id="KOG0360">
    <property type="taxonomic scope" value="Eukaryota"/>
</dbReference>
<dbReference type="GO" id="GO:0061629">
    <property type="term" value="F:RNA polymerase II-specific DNA-binding transcription factor binding"/>
    <property type="evidence" value="ECO:0007669"/>
    <property type="project" value="Ensembl"/>
</dbReference>
<organism evidence="15 16">
    <name type="scientific">Monodelphis domestica</name>
    <name type="common">Gray short-tailed opossum</name>
    <dbReference type="NCBI Taxonomy" id="13616"/>
    <lineage>
        <taxon>Eukaryota</taxon>
        <taxon>Metazoa</taxon>
        <taxon>Chordata</taxon>
        <taxon>Craniata</taxon>
        <taxon>Vertebrata</taxon>
        <taxon>Euteleostomi</taxon>
        <taxon>Mammalia</taxon>
        <taxon>Metatheria</taxon>
        <taxon>Didelphimorphia</taxon>
        <taxon>Didelphidae</taxon>
        <taxon>Monodelphis</taxon>
    </lineage>
</organism>
<dbReference type="GeneTree" id="ENSGT00390000007214"/>
<dbReference type="GO" id="GO:0042311">
    <property type="term" value="P:vasodilation"/>
    <property type="evidence" value="ECO:0007669"/>
    <property type="project" value="Ensembl"/>
</dbReference>
<dbReference type="Proteomes" id="UP000002280">
    <property type="component" value="Chromosome 1"/>
</dbReference>
<dbReference type="GO" id="GO:1905515">
    <property type="term" value="P:non-motile cilium assembly"/>
    <property type="evidence" value="ECO:0007669"/>
    <property type="project" value="Ensembl"/>
</dbReference>
<dbReference type="InParanoid" id="F6TP16"/>
<reference evidence="15" key="3">
    <citation type="submission" date="2025-09" db="UniProtKB">
        <authorList>
            <consortium name="Ensembl"/>
        </authorList>
    </citation>
    <scope>IDENTIFICATION</scope>
</reference>
<keyword evidence="6" id="KW-0547">Nucleotide-binding</keyword>
<dbReference type="GO" id="GO:0014824">
    <property type="term" value="P:artery smooth muscle contraction"/>
    <property type="evidence" value="ECO:0007669"/>
    <property type="project" value="Ensembl"/>
</dbReference>
<dbReference type="CTD" id="8195"/>
<dbReference type="SUPFAM" id="SSF48592">
    <property type="entry name" value="GroEL equatorial domain-like"/>
    <property type="match status" value="1"/>
</dbReference>
<evidence type="ECO:0000256" key="5">
    <source>
        <dbReference type="ARBA" id="ARBA00022490"/>
    </source>
</evidence>
<dbReference type="GO" id="GO:0005634">
    <property type="term" value="C:nucleus"/>
    <property type="evidence" value="ECO:0000318"/>
    <property type="project" value="GO_Central"/>
</dbReference>
<dbReference type="FunCoup" id="F6TP16">
    <property type="interactions" value="444"/>
</dbReference>
<keyword evidence="5" id="KW-0963">Cytoplasm</keyword>
<dbReference type="GO" id="GO:0032502">
    <property type="term" value="P:developmental process"/>
    <property type="evidence" value="ECO:0000318"/>
    <property type="project" value="GO_Central"/>
</dbReference>
<dbReference type="Gene3D" id="1.10.560.10">
    <property type="entry name" value="GroEL-like equatorial domain"/>
    <property type="match status" value="1"/>
</dbReference>
<name>F6TP16_MONDO</name>
<dbReference type="GO" id="GO:0045494">
    <property type="term" value="P:photoreceptor cell maintenance"/>
    <property type="evidence" value="ECO:0007669"/>
    <property type="project" value="Ensembl"/>
</dbReference>
<dbReference type="InterPro" id="IPR027413">
    <property type="entry name" value="GROEL-like_equatorial_sf"/>
</dbReference>
<protein>
    <recommendedName>
        <fullName evidence="13">Molecular chaperone MKKS</fullName>
    </recommendedName>
    <alternativeName>
        <fullName evidence="14">McKusick-Kaufman/Bardet-Biedl syndromes putative chaperonin</fullName>
    </alternativeName>
</protein>
<dbReference type="GO" id="GO:1902636">
    <property type="term" value="C:kinociliary basal body"/>
    <property type="evidence" value="ECO:0000318"/>
    <property type="project" value="GO_Central"/>
</dbReference>
<dbReference type="GO" id="GO:0021987">
    <property type="term" value="P:cerebral cortex development"/>
    <property type="evidence" value="ECO:0007669"/>
    <property type="project" value="Ensembl"/>
</dbReference>
<dbReference type="GO" id="GO:0060324">
    <property type="term" value="P:face development"/>
    <property type="evidence" value="ECO:0007669"/>
    <property type="project" value="Ensembl"/>
</dbReference>
<dbReference type="Gene3D" id="3.50.7.10">
    <property type="entry name" value="GroEL"/>
    <property type="match status" value="1"/>
</dbReference>
<sequence>MSRVKAKTPSLCTCELLTKEIVSKSLSGLREIVASCYGPSGRLKQLHNGVGGSICTTSSSSLLFNNLSVTHPILKILTTSVQNHVSHFSDCGLFTAILCCHLIENFQRLNLSSATVIKVSNHLLSLCTDYLNSETCGCRISVDFSNMKTLHCLVQSILTSKPACLLNKKEADHISTLILKAFLLTIPEKTNDFAILGKSLIIPLKGERVMDSTVLPGIVIEMPEVQLMTFPIKKLPSNALKVALFCISMSGEISDSGEGTLIVTYGVSLENAVVDQLLKLGNQLISDHVDIVVCQKVIHPVLKQYLHQHHIVTIDRVGISLMEPLCEMTGTQPIGSLNFISPTSYGYVKDLCYTNFGSKPYFHLIPNDSTVCSLLLCNRNETSWNELKLTCQTAQHVLKLMIREPLALLGGGCTETHLAFFLSHKVISVPECVLKANDCTQTEYKIVANAFCNALQAVACSLEHDKGKILADRKYGHFWSVQPDFPPNVKWQDLVSKCGCGLCSNKEELNWCLLQSIHSASQNSPLQQPTNSLKDHLTLDCFTAKLHGLQVAVETASLILDLSYVIEDKN</sequence>
<keyword evidence="7" id="KW-0067">ATP-binding</keyword>
<evidence type="ECO:0000256" key="13">
    <source>
        <dbReference type="ARBA" id="ARBA00070698"/>
    </source>
</evidence>
<comment type="subcellular location">
    <subcellularLocation>
        <location evidence="2">Cytoplasm</location>
        <location evidence="2">Cytoskeleton</location>
        <location evidence="2">Microtubule organizing center</location>
        <location evidence="2">Centrosome</location>
    </subcellularLocation>
    <subcellularLocation>
        <location evidence="3">Cytoplasm</location>
        <location evidence="3">Cytosol</location>
    </subcellularLocation>
    <subcellularLocation>
        <location evidence="1">Nucleus</location>
    </subcellularLocation>
</comment>
<evidence type="ECO:0000256" key="14">
    <source>
        <dbReference type="ARBA" id="ARBA00081955"/>
    </source>
</evidence>
<gene>
    <name evidence="15" type="primary">MKKS</name>
</gene>
<dbReference type="GO" id="GO:0007286">
    <property type="term" value="P:spermatid development"/>
    <property type="evidence" value="ECO:0007669"/>
    <property type="project" value="Ensembl"/>
</dbReference>
<dbReference type="InterPro" id="IPR027409">
    <property type="entry name" value="GroEL-like_apical_dom_sf"/>
</dbReference>
<keyword evidence="10" id="KW-0539">Nucleus</keyword>
<keyword evidence="16" id="KW-1185">Reference proteome</keyword>
<dbReference type="GO" id="GO:0021766">
    <property type="term" value="P:hippocampus development"/>
    <property type="evidence" value="ECO:0007669"/>
    <property type="project" value="Ensembl"/>
</dbReference>
<dbReference type="GO" id="GO:0038108">
    <property type="term" value="P:negative regulation of appetite by leptin-mediated signaling pathway"/>
    <property type="evidence" value="ECO:0007669"/>
    <property type="project" value="Ensembl"/>
</dbReference>
<evidence type="ECO:0000256" key="10">
    <source>
        <dbReference type="ARBA" id="ARBA00023242"/>
    </source>
</evidence>
<dbReference type="AlphaFoldDB" id="F6TP16"/>
<dbReference type="GO" id="GO:0007608">
    <property type="term" value="P:sensory perception of smell"/>
    <property type="evidence" value="ECO:0007669"/>
    <property type="project" value="Ensembl"/>
</dbReference>
<dbReference type="PANTHER" id="PTHR46787">
    <property type="entry name" value="SYNDROMES PUTATIVE CHAPERONIN-RELATED"/>
    <property type="match status" value="1"/>
</dbReference>
<evidence type="ECO:0000256" key="3">
    <source>
        <dbReference type="ARBA" id="ARBA00004514"/>
    </source>
</evidence>
<evidence type="ECO:0000313" key="16">
    <source>
        <dbReference type="Proteomes" id="UP000002280"/>
    </source>
</evidence>
<dbReference type="STRING" id="13616.ENSMODP00000005982"/>
<evidence type="ECO:0000256" key="7">
    <source>
        <dbReference type="ARBA" id="ARBA00022840"/>
    </source>
</evidence>
<dbReference type="GO" id="GO:0060271">
    <property type="term" value="P:cilium assembly"/>
    <property type="evidence" value="ECO:0000318"/>
    <property type="project" value="GO_Central"/>
</dbReference>
<evidence type="ECO:0000256" key="4">
    <source>
        <dbReference type="ARBA" id="ARBA00008020"/>
    </source>
</evidence>
<dbReference type="GO" id="GO:0060296">
    <property type="term" value="P:regulation of cilium beat frequency involved in ciliary motility"/>
    <property type="evidence" value="ECO:0007669"/>
    <property type="project" value="Ensembl"/>
</dbReference>
<dbReference type="InterPro" id="IPR028790">
    <property type="entry name" value="MKKS"/>
</dbReference>
<evidence type="ECO:0000256" key="1">
    <source>
        <dbReference type="ARBA" id="ARBA00004123"/>
    </source>
</evidence>
<dbReference type="GO" id="GO:1902140">
    <property type="term" value="P:response to inositol"/>
    <property type="evidence" value="ECO:0007669"/>
    <property type="project" value="Ensembl"/>
</dbReference>
<dbReference type="GO" id="GO:0050910">
    <property type="term" value="P:detection of mechanical stimulus involved in sensory perception of sound"/>
    <property type="evidence" value="ECO:0007669"/>
    <property type="project" value="Ensembl"/>
</dbReference>
<evidence type="ECO:0000256" key="6">
    <source>
        <dbReference type="ARBA" id="ARBA00022741"/>
    </source>
</evidence>
<dbReference type="Bgee" id="ENSMODG00000004860">
    <property type="expression patterns" value="Expressed in skeletal muscle tissue and 21 other cell types or tissues"/>
</dbReference>